<dbReference type="CDD" id="cd07940">
    <property type="entry name" value="DRE_TIM_IPMS"/>
    <property type="match status" value="1"/>
</dbReference>
<dbReference type="RefSeq" id="WP_059031511.1">
    <property type="nucleotide sequence ID" value="NZ_BSDN01000001.1"/>
</dbReference>
<dbReference type="EMBL" id="DF976999">
    <property type="protein sequence ID" value="GAQ24443.1"/>
    <property type="molecule type" value="Genomic_DNA"/>
</dbReference>
<keyword evidence="6 12" id="KW-0963">Cytoplasm</keyword>
<evidence type="ECO:0000256" key="2">
    <source>
        <dbReference type="ARBA" id="ARBA00009396"/>
    </source>
</evidence>
<dbReference type="FunFam" id="3.20.20.70:FF:000010">
    <property type="entry name" value="2-isopropylmalate synthase"/>
    <property type="match status" value="1"/>
</dbReference>
<dbReference type="InterPro" id="IPR050073">
    <property type="entry name" value="2-IPM_HCS-like"/>
</dbReference>
<evidence type="ECO:0000256" key="1">
    <source>
        <dbReference type="ARBA" id="ARBA00004689"/>
    </source>
</evidence>
<reference evidence="14" key="1">
    <citation type="journal article" date="2016" name="Genome Announc.">
        <title>Draft Genome Sequence of the Syntrophic Lactate-Degrading Bacterium Tepidanaerobacter syntrophicus JLT.</title>
        <authorList>
            <person name="Matsuura N."/>
            <person name="Ohashi A."/>
            <person name="Tourlousse D.M."/>
            <person name="Sekiguchi Y."/>
        </authorList>
    </citation>
    <scope>NUCLEOTIDE SEQUENCE [LARGE SCALE GENOMIC DNA]</scope>
    <source>
        <strain evidence="14">JL</strain>
    </source>
</reference>
<protein>
    <recommendedName>
        <fullName evidence="4 12">2-isopropylmalate synthase</fullName>
        <ecNumber evidence="3 12">2.3.3.13</ecNumber>
    </recommendedName>
    <alternativeName>
        <fullName evidence="12">Alpha-IPM synthase</fullName>
    </alternativeName>
    <alternativeName>
        <fullName evidence="12">Alpha-isopropylmalate synthase</fullName>
    </alternativeName>
</protein>
<comment type="catalytic activity">
    <reaction evidence="12">
        <text>3-methyl-2-oxobutanoate + acetyl-CoA + H2O = (2S)-2-isopropylmalate + CoA + H(+)</text>
        <dbReference type="Rhea" id="RHEA:21524"/>
        <dbReference type="ChEBI" id="CHEBI:1178"/>
        <dbReference type="ChEBI" id="CHEBI:11851"/>
        <dbReference type="ChEBI" id="CHEBI:15377"/>
        <dbReference type="ChEBI" id="CHEBI:15378"/>
        <dbReference type="ChEBI" id="CHEBI:57287"/>
        <dbReference type="ChEBI" id="CHEBI:57288"/>
        <dbReference type="EC" id="2.3.3.13"/>
    </reaction>
</comment>
<evidence type="ECO:0000256" key="6">
    <source>
        <dbReference type="ARBA" id="ARBA00022490"/>
    </source>
</evidence>
<feature type="binding site" evidence="12">
    <location>
        <position position="202"/>
    </location>
    <ligand>
        <name>Mn(2+)</name>
        <dbReference type="ChEBI" id="CHEBI:29035"/>
    </ligand>
</feature>
<dbReference type="Gene3D" id="1.10.238.260">
    <property type="match status" value="1"/>
</dbReference>
<keyword evidence="15" id="KW-1185">Reference proteome</keyword>
<dbReference type="SUPFAM" id="SSF110921">
    <property type="entry name" value="2-isopropylmalate synthase LeuA, allosteric (dimerisation) domain"/>
    <property type="match status" value="1"/>
</dbReference>
<comment type="subunit">
    <text evidence="12">Homodimer.</text>
</comment>
<dbReference type="EC" id="2.3.3.13" evidence="3 12"/>
<evidence type="ECO:0000256" key="11">
    <source>
        <dbReference type="ARBA" id="ARBA00023304"/>
    </source>
</evidence>
<dbReference type="PANTHER" id="PTHR10277">
    <property type="entry name" value="HOMOCITRATE SYNTHASE-RELATED"/>
    <property type="match status" value="1"/>
</dbReference>
<feature type="binding site" evidence="12">
    <location>
        <position position="238"/>
    </location>
    <ligand>
        <name>Mn(2+)</name>
        <dbReference type="ChEBI" id="CHEBI:29035"/>
    </ligand>
</feature>
<dbReference type="GO" id="GO:0003985">
    <property type="term" value="F:acetyl-CoA C-acetyltransferase activity"/>
    <property type="evidence" value="ECO:0007669"/>
    <property type="project" value="UniProtKB-UniRule"/>
</dbReference>
<evidence type="ECO:0000313" key="15">
    <source>
        <dbReference type="Proteomes" id="UP000062160"/>
    </source>
</evidence>
<accession>A0A0U9HE83</accession>
<comment type="function">
    <text evidence="12">Catalyzes the condensation of the acetyl group of acetyl-CoA with 3-methyl-2-oxobutanoate (2-ketoisovalerate) to form 3-carboxy-3-hydroxy-4-methylpentanoate (2-isopropylmalate).</text>
</comment>
<evidence type="ECO:0000256" key="7">
    <source>
        <dbReference type="ARBA" id="ARBA00022605"/>
    </source>
</evidence>
<keyword evidence="8 12" id="KW-0808">Transferase</keyword>
<dbReference type="NCBIfam" id="NF002086">
    <property type="entry name" value="PRK00915.1-3"/>
    <property type="match status" value="1"/>
</dbReference>
<name>A0A0U9HE83_9FIRM</name>
<dbReference type="GO" id="GO:0003852">
    <property type="term" value="F:2-isopropylmalate synthase activity"/>
    <property type="evidence" value="ECO:0007669"/>
    <property type="project" value="UniProtKB-UniRule"/>
</dbReference>
<keyword evidence="5 12" id="KW-0432">Leucine biosynthesis</keyword>
<keyword evidence="9 12" id="KW-0479">Metal-binding</keyword>
<dbReference type="SMART" id="SM00917">
    <property type="entry name" value="LeuA_dimer"/>
    <property type="match status" value="1"/>
</dbReference>
<dbReference type="PROSITE" id="PS00815">
    <property type="entry name" value="AIPM_HOMOCIT_SYNTH_1"/>
    <property type="match status" value="1"/>
</dbReference>
<evidence type="ECO:0000256" key="8">
    <source>
        <dbReference type="ARBA" id="ARBA00022679"/>
    </source>
</evidence>
<comment type="similarity">
    <text evidence="2 12">Belongs to the alpha-IPM synthase/homocitrate synthase family. LeuA type 1 subfamily.</text>
</comment>
<dbReference type="Gene3D" id="3.30.160.270">
    <property type="match status" value="1"/>
</dbReference>
<dbReference type="PROSITE" id="PS00816">
    <property type="entry name" value="AIPM_HOMOCIT_SYNTH_2"/>
    <property type="match status" value="1"/>
</dbReference>
<dbReference type="InterPro" id="IPR002034">
    <property type="entry name" value="AIPM/Hcit_synth_CS"/>
</dbReference>
<evidence type="ECO:0000256" key="10">
    <source>
        <dbReference type="ARBA" id="ARBA00023211"/>
    </source>
</evidence>
<dbReference type="Pfam" id="PF08502">
    <property type="entry name" value="LeuA_dimer"/>
    <property type="match status" value="1"/>
</dbReference>
<dbReference type="InterPro" id="IPR005671">
    <property type="entry name" value="LeuA_bact_synth"/>
</dbReference>
<dbReference type="PANTHER" id="PTHR10277:SF9">
    <property type="entry name" value="2-ISOPROPYLMALATE SYNTHASE 1, CHLOROPLASTIC-RELATED"/>
    <property type="match status" value="1"/>
</dbReference>
<evidence type="ECO:0000256" key="3">
    <source>
        <dbReference type="ARBA" id="ARBA00012973"/>
    </source>
</evidence>
<dbReference type="InterPro" id="IPR013709">
    <property type="entry name" value="2-isopropylmalate_synth_dimer"/>
</dbReference>
<dbReference type="GO" id="GO:0009098">
    <property type="term" value="P:L-leucine biosynthetic process"/>
    <property type="evidence" value="ECO:0007669"/>
    <property type="project" value="UniProtKB-UniRule"/>
</dbReference>
<evidence type="ECO:0000313" key="14">
    <source>
        <dbReference type="EMBL" id="GAQ24443.1"/>
    </source>
</evidence>
<dbReference type="Pfam" id="PF22617">
    <property type="entry name" value="HCS_D2"/>
    <property type="match status" value="1"/>
</dbReference>
<feature type="domain" description="Pyruvate carboxyltransferase" evidence="13">
    <location>
        <begin position="5"/>
        <end position="267"/>
    </location>
</feature>
<dbReference type="InterPro" id="IPR036230">
    <property type="entry name" value="LeuA_allosteric_dom_sf"/>
</dbReference>
<keyword evidence="10 12" id="KW-0464">Manganese</keyword>
<feature type="region of interest" description="Regulatory domain" evidence="12">
    <location>
        <begin position="391"/>
        <end position="508"/>
    </location>
</feature>
<dbReference type="InterPro" id="IPR013785">
    <property type="entry name" value="Aldolase_TIM"/>
</dbReference>
<evidence type="ECO:0000259" key="13">
    <source>
        <dbReference type="PROSITE" id="PS50991"/>
    </source>
</evidence>
<dbReference type="GO" id="GO:0005737">
    <property type="term" value="C:cytoplasm"/>
    <property type="evidence" value="ECO:0007669"/>
    <property type="project" value="UniProtKB-UniRule"/>
</dbReference>
<dbReference type="AlphaFoldDB" id="A0A0U9HE83"/>
<dbReference type="Gene3D" id="3.20.20.70">
    <property type="entry name" value="Aldolase class I"/>
    <property type="match status" value="1"/>
</dbReference>
<dbReference type="InterPro" id="IPR054691">
    <property type="entry name" value="LeuA/HCS_post-cat"/>
</dbReference>
<comment type="pathway">
    <text evidence="1 12">Amino-acid biosynthesis; L-leucine biosynthesis; L-leucine from 3-methyl-2-oxobutanoate: step 1/4.</text>
</comment>
<dbReference type="NCBIfam" id="NF002085">
    <property type="entry name" value="PRK00915.1-2"/>
    <property type="match status" value="1"/>
</dbReference>
<dbReference type="FunFam" id="1.10.238.260:FF:000001">
    <property type="entry name" value="2-isopropylmalate synthase"/>
    <property type="match status" value="1"/>
</dbReference>
<organism evidence="14">
    <name type="scientific">Tepidanaerobacter syntrophicus</name>
    <dbReference type="NCBI Taxonomy" id="224999"/>
    <lineage>
        <taxon>Bacteria</taxon>
        <taxon>Bacillati</taxon>
        <taxon>Bacillota</taxon>
        <taxon>Clostridia</taxon>
        <taxon>Thermosediminibacterales</taxon>
        <taxon>Tepidanaerobacteraceae</taxon>
        <taxon>Tepidanaerobacter</taxon>
    </lineage>
</organism>
<gene>
    <name evidence="12" type="primary">leuA</name>
    <name evidence="14" type="ORF">TSYNT_5270</name>
</gene>
<dbReference type="UniPathway" id="UPA00048">
    <property type="reaction ID" value="UER00070"/>
</dbReference>
<dbReference type="InterPro" id="IPR000891">
    <property type="entry name" value="PYR_CT"/>
</dbReference>
<sequence length="508" mass="55083">MTRKVEIFDTTLRDGEQTPGISLNAKEKLEIAKQLEKLSVDVIEAGFPIASNGDFNAVKAIAEEVRGPIIAGLARATSKDIDRAAEALKPAERPRIHTFIASSPIHMKYKLKMTEDEVLEAAVAAVKRAKSYVEDVEFSAEDASRSDIEFLCRLYSEAIKAGATVINIPDTVGYATPREFANLVTTLMERVPEIDKAKVSVHCHDDLGMAVANSLEAVLCGVTQIECAVNGLGERAGNAALEEIVMALNTRKDFYKVEHSINTRQIYRTSKLVSTITGIAIQPNKAVVGANAFAHEAGIHQHGVLAEKSTYEIMTPESIGLATNTLVLGKHSGRHAFAERLKELGYELPQDELDKAFERFKELADKKKEVTDLDIEAIVEDQAVKLPQSIEVECFQVSTGNKAMATASVRVNINGEIVEEAATGSGPIDALYRALERACNIDCKLVDYSIKSVTGGKDALGEVTVKVDKDGKIFLGRGLSTDIIEASVMAYANAMNKTLWNNGNGKSS</sequence>
<feature type="binding site" evidence="12">
    <location>
        <position position="14"/>
    </location>
    <ligand>
        <name>Mn(2+)</name>
        <dbReference type="ChEBI" id="CHEBI:29035"/>
    </ligand>
</feature>
<evidence type="ECO:0000256" key="4">
    <source>
        <dbReference type="ARBA" id="ARBA00018198"/>
    </source>
</evidence>
<dbReference type="NCBIfam" id="TIGR00973">
    <property type="entry name" value="leuA_bact"/>
    <property type="match status" value="1"/>
</dbReference>
<dbReference type="PROSITE" id="PS50991">
    <property type="entry name" value="PYR_CT"/>
    <property type="match status" value="1"/>
</dbReference>
<dbReference type="Proteomes" id="UP000062160">
    <property type="component" value="Unassembled WGS sequence"/>
</dbReference>
<dbReference type="HAMAP" id="MF_01025">
    <property type="entry name" value="LeuA_type1"/>
    <property type="match status" value="1"/>
</dbReference>
<dbReference type="SUPFAM" id="SSF51569">
    <property type="entry name" value="Aldolase"/>
    <property type="match status" value="1"/>
</dbReference>
<evidence type="ECO:0000256" key="12">
    <source>
        <dbReference type="HAMAP-Rule" id="MF_01025"/>
    </source>
</evidence>
<keyword evidence="7 12" id="KW-0028">Amino-acid biosynthesis</keyword>
<dbReference type="Pfam" id="PF00682">
    <property type="entry name" value="HMGL-like"/>
    <property type="match status" value="1"/>
</dbReference>
<dbReference type="GO" id="GO:0030145">
    <property type="term" value="F:manganese ion binding"/>
    <property type="evidence" value="ECO:0007669"/>
    <property type="project" value="UniProtKB-UniRule"/>
</dbReference>
<evidence type="ECO:0000256" key="9">
    <source>
        <dbReference type="ARBA" id="ARBA00022723"/>
    </source>
</evidence>
<dbReference type="NCBIfam" id="NF002088">
    <property type="entry name" value="PRK00915.1-5"/>
    <property type="match status" value="1"/>
</dbReference>
<dbReference type="OrthoDB" id="9804858at2"/>
<keyword evidence="11 12" id="KW-0100">Branched-chain amino acid biosynthesis</keyword>
<dbReference type="STRING" id="224999.GCA_001485475_00425"/>
<proteinExistence type="inferred from homology"/>
<dbReference type="FunFam" id="3.30.160.270:FF:000001">
    <property type="entry name" value="2-isopropylmalate synthase"/>
    <property type="match status" value="1"/>
</dbReference>
<feature type="binding site" evidence="12">
    <location>
        <position position="204"/>
    </location>
    <ligand>
        <name>Mn(2+)</name>
        <dbReference type="ChEBI" id="CHEBI:29035"/>
    </ligand>
</feature>
<comment type="cofactor">
    <cofactor evidence="12">
        <name>Mn(2+)</name>
        <dbReference type="ChEBI" id="CHEBI:29035"/>
    </cofactor>
</comment>
<evidence type="ECO:0000256" key="5">
    <source>
        <dbReference type="ARBA" id="ARBA00022430"/>
    </source>
</evidence>